<dbReference type="KEGG" id="aep:AMC99_02365"/>
<proteinExistence type="predicted"/>
<dbReference type="OrthoDB" id="964123at2"/>
<keyword evidence="1" id="KW-0812">Transmembrane</keyword>
<keyword evidence="1" id="KW-0472">Membrane</keyword>
<keyword evidence="1" id="KW-1133">Transmembrane helix</keyword>
<sequence length="85" mass="8652">MALILLILIGAVLGWLSSIVTRTEDRNGVLTEVGIGVASSLVAGLLANNGSIIGGLSATALLAALAGTIAVLVAYYLYRRNRANA</sequence>
<feature type="transmembrane region" description="Helical" evidence="1">
    <location>
        <begin position="59"/>
        <end position="78"/>
    </location>
</feature>
<organism evidence="2 3">
    <name type="scientific">Altererythrobacter epoxidivorans</name>
    <dbReference type="NCBI Taxonomy" id="361183"/>
    <lineage>
        <taxon>Bacteria</taxon>
        <taxon>Pseudomonadati</taxon>
        <taxon>Pseudomonadota</taxon>
        <taxon>Alphaproteobacteria</taxon>
        <taxon>Sphingomonadales</taxon>
        <taxon>Erythrobacteraceae</taxon>
        <taxon>Altererythrobacter</taxon>
    </lineage>
</organism>
<protein>
    <recommendedName>
        <fullName evidence="4">Transglycosylase associated protein</fullName>
    </recommendedName>
</protein>
<evidence type="ECO:0000256" key="1">
    <source>
        <dbReference type="SAM" id="Phobius"/>
    </source>
</evidence>
<dbReference type="RefSeq" id="WP_157058314.1">
    <property type="nucleotide sequence ID" value="NZ_CP012669.1"/>
</dbReference>
<feature type="transmembrane region" description="Helical" evidence="1">
    <location>
        <begin position="28"/>
        <end position="47"/>
    </location>
</feature>
<dbReference type="PATRIC" id="fig|361183.4.peg.2322"/>
<dbReference type="EMBL" id="CP012669">
    <property type="protein sequence ID" value="ALE17640.1"/>
    <property type="molecule type" value="Genomic_DNA"/>
</dbReference>
<keyword evidence="3" id="KW-1185">Reference proteome</keyword>
<dbReference type="AlphaFoldDB" id="A0A0M4M647"/>
<gene>
    <name evidence="2" type="ORF">AMC99_02365</name>
</gene>
<dbReference type="Proteomes" id="UP000057938">
    <property type="component" value="Chromosome"/>
</dbReference>
<evidence type="ECO:0000313" key="3">
    <source>
        <dbReference type="Proteomes" id="UP000057938"/>
    </source>
</evidence>
<evidence type="ECO:0008006" key="4">
    <source>
        <dbReference type="Google" id="ProtNLM"/>
    </source>
</evidence>
<evidence type="ECO:0000313" key="2">
    <source>
        <dbReference type="EMBL" id="ALE17640.1"/>
    </source>
</evidence>
<accession>A0A0M4M647</accession>
<name>A0A0M4M647_9SPHN</name>
<dbReference type="STRING" id="361183.AMC99_02365"/>
<reference evidence="2 3" key="1">
    <citation type="submission" date="2015-09" db="EMBL/GenBank/DDBJ databases">
        <title>Complete genome sequence of a benzo[a]pyrene-degrading bacterium Altererythrobacter epoxidivorans CGMCC 1.7731T.</title>
        <authorList>
            <person name="Li Z."/>
            <person name="Cheng H."/>
            <person name="Huo Y."/>
            <person name="Xu X."/>
        </authorList>
    </citation>
    <scope>NUCLEOTIDE SEQUENCE [LARGE SCALE GENOMIC DNA]</scope>
    <source>
        <strain evidence="2 3">CGMCC 1.7731</strain>
    </source>
</reference>